<feature type="region of interest" description="Disordered" evidence="1">
    <location>
        <begin position="511"/>
        <end position="535"/>
    </location>
</feature>
<feature type="compositionally biased region" description="Polar residues" evidence="1">
    <location>
        <begin position="186"/>
        <end position="199"/>
    </location>
</feature>
<feature type="compositionally biased region" description="Polar residues" evidence="1">
    <location>
        <begin position="82"/>
        <end position="97"/>
    </location>
</feature>
<feature type="region of interest" description="Disordered" evidence="1">
    <location>
        <begin position="62"/>
        <end position="150"/>
    </location>
</feature>
<protein>
    <recommendedName>
        <fullName evidence="2">SprT-like domain-containing protein</fullName>
    </recommendedName>
</protein>
<dbReference type="InterPro" id="IPR006640">
    <property type="entry name" value="SprT-like_domain"/>
</dbReference>
<comment type="caution">
    <text evidence="3">The sequence shown here is derived from an EMBL/GenBank/DDBJ whole genome shotgun (WGS) entry which is preliminary data.</text>
</comment>
<evidence type="ECO:0000259" key="2">
    <source>
        <dbReference type="SMART" id="SM00731"/>
    </source>
</evidence>
<sequence length="735" mass="82056">MSSKDQEIQIAASRALELISSSAQARSQPSTPINNSDNKASKLNLNLNQNHDHDILNIFMSPSKPKSKLRQMAENSAKKYSRTSLPNQTHNNQNTSREVIIDLGTPNKPKIDSLSLKKYKPPERRSLQPRRSSLISKKPTSPSKSPKFPLKDLMDDLELFNLQSTSNPSSSSQVEPTQVQLTIKPYETQQEPQKQSNASIFGLSSDPKADQAQNSLVAKSLETPNEHQKQPKSTRKSRRLTILHLSDDQSSTQPATEIDQHNTGLPSVATIAEVCETVNCNGNGEHNESPKPFADMTDSDSDSFDPNTLLPQKKDQNDPVDDQEGPDSDDLHPIQLNSSKIRSSRKAKLVISESDEDVLPPFKSTQAFKLHDPSQTLTPIISHLKQKRPNLMPGGIIEIDDSNSEDSVEIDPLRAAQFQESRSKTLSTLSTNIPVLNQRRTSDNIGKNPLTSVKDENVALNNSLVSSPTVNPKTSLKLKEKKRQTKLVADSLTDLSEIDDTKLEREKPAIIPDSSSCPKVGKRTGTQAKKTPKKEVPFAKRRDELAEGLIEKLDDQVFGNQLPAQLALVWSKRLNTTAGRAKWTTVKDSAGNILREKVEIELSTKVVDSVEKLRNTLAHELCHVATWIIDRQKDEKHGRYFKAWARKIHKLMPEIEVTTKHHYKIAYKFNWRCTNDDCDITYGRHSKSIKVNKHMCICGASLVEIPRTKKGASSMQMTQEKTDELSGLMGGLQVK</sequence>
<evidence type="ECO:0000313" key="4">
    <source>
        <dbReference type="Proteomes" id="UP000765509"/>
    </source>
</evidence>
<feature type="region of interest" description="Disordered" evidence="1">
    <location>
        <begin position="282"/>
        <end position="345"/>
    </location>
</feature>
<feature type="domain" description="SprT-like" evidence="2">
    <location>
        <begin position="543"/>
        <end position="705"/>
    </location>
</feature>
<accession>A0A9Q3GTC7</accession>
<feature type="compositionally biased region" description="Acidic residues" evidence="1">
    <location>
        <begin position="318"/>
        <end position="328"/>
    </location>
</feature>
<name>A0A9Q3GTC7_9BASI</name>
<dbReference type="AlphaFoldDB" id="A0A9Q3GTC7"/>
<dbReference type="PANTHER" id="PTHR23099:SF0">
    <property type="entry name" value="GERM CELL NUCLEAR ACIDIC PROTEIN"/>
    <property type="match status" value="1"/>
</dbReference>
<keyword evidence="4" id="KW-1185">Reference proteome</keyword>
<dbReference type="GO" id="GO:0005634">
    <property type="term" value="C:nucleus"/>
    <property type="evidence" value="ECO:0007669"/>
    <property type="project" value="TreeGrafter"/>
</dbReference>
<feature type="region of interest" description="Disordered" evidence="1">
    <location>
        <begin position="21"/>
        <end position="48"/>
    </location>
</feature>
<feature type="compositionally biased region" description="Polar residues" evidence="1">
    <location>
        <begin position="21"/>
        <end position="38"/>
    </location>
</feature>
<feature type="compositionally biased region" description="Polar residues" evidence="1">
    <location>
        <begin position="248"/>
        <end position="263"/>
    </location>
</feature>
<dbReference type="OrthoDB" id="20772at2759"/>
<organism evidence="3 4">
    <name type="scientific">Austropuccinia psidii MF-1</name>
    <dbReference type="NCBI Taxonomy" id="1389203"/>
    <lineage>
        <taxon>Eukaryota</taxon>
        <taxon>Fungi</taxon>
        <taxon>Dikarya</taxon>
        <taxon>Basidiomycota</taxon>
        <taxon>Pucciniomycotina</taxon>
        <taxon>Pucciniomycetes</taxon>
        <taxon>Pucciniales</taxon>
        <taxon>Sphaerophragmiaceae</taxon>
        <taxon>Austropuccinia</taxon>
    </lineage>
</organism>
<dbReference type="PANTHER" id="PTHR23099">
    <property type="entry name" value="TRANSCRIPTIONAL REGULATOR"/>
    <property type="match status" value="1"/>
</dbReference>
<reference evidence="3" key="1">
    <citation type="submission" date="2021-03" db="EMBL/GenBank/DDBJ databases">
        <title>Draft genome sequence of rust myrtle Austropuccinia psidii MF-1, a brazilian biotype.</title>
        <authorList>
            <person name="Quecine M.C."/>
            <person name="Pachon D.M.R."/>
            <person name="Bonatelli M.L."/>
            <person name="Correr F.H."/>
            <person name="Franceschini L.M."/>
            <person name="Leite T.F."/>
            <person name="Margarido G.R.A."/>
            <person name="Almeida C.A."/>
            <person name="Ferrarezi J.A."/>
            <person name="Labate C.A."/>
        </authorList>
    </citation>
    <scope>NUCLEOTIDE SEQUENCE</scope>
    <source>
        <strain evidence="3">MF-1</strain>
    </source>
</reference>
<dbReference type="GO" id="GO:0006950">
    <property type="term" value="P:response to stress"/>
    <property type="evidence" value="ECO:0007669"/>
    <property type="project" value="UniProtKB-ARBA"/>
</dbReference>
<feature type="compositionally biased region" description="Basic residues" evidence="1">
    <location>
        <begin position="230"/>
        <end position="241"/>
    </location>
</feature>
<proteinExistence type="predicted"/>
<feature type="region of interest" description="Disordered" evidence="1">
    <location>
        <begin position="186"/>
        <end position="263"/>
    </location>
</feature>
<gene>
    <name evidence="3" type="ORF">O181_018014</name>
</gene>
<dbReference type="SMART" id="SM00731">
    <property type="entry name" value="SprT"/>
    <property type="match status" value="1"/>
</dbReference>
<evidence type="ECO:0000313" key="3">
    <source>
        <dbReference type="EMBL" id="MBW0478299.1"/>
    </source>
</evidence>
<dbReference type="EMBL" id="AVOT02005130">
    <property type="protein sequence ID" value="MBW0478299.1"/>
    <property type="molecule type" value="Genomic_DNA"/>
</dbReference>
<evidence type="ECO:0000256" key="1">
    <source>
        <dbReference type="SAM" id="MobiDB-lite"/>
    </source>
</evidence>
<feature type="compositionally biased region" description="Low complexity" evidence="1">
    <location>
        <begin position="132"/>
        <end position="148"/>
    </location>
</feature>
<dbReference type="Pfam" id="PF10263">
    <property type="entry name" value="SprT-like"/>
    <property type="match status" value="1"/>
</dbReference>
<dbReference type="Proteomes" id="UP000765509">
    <property type="component" value="Unassembled WGS sequence"/>
</dbReference>